<sequence>MAASYAIPGVTRAMGLRTVHLRVLPRPEGMAESRAILHMLQGYGKVEMFRNLKYDALPAYNSFLVVFKEEEVARRLARASPLRFTLAHDNLEDGNSNSEDFSSDASNTLNVNTTGTLSSDRMALADSAAAQRLSAQSRASSPRQHRLGDPSQQYQMTINHSTFHHRDHINVNPYNGPFAIDSKSAIQEDLAKRVPHVGLSDVDLKREEKPWSVLRRESSYEGKQRKTLRQMLEASREKTGTDEAPVETPSWRT</sequence>
<dbReference type="EMBL" id="JBFMKM010000008">
    <property type="protein sequence ID" value="KAL1304532.1"/>
    <property type="molecule type" value="Genomic_DNA"/>
</dbReference>
<evidence type="ECO:0008006" key="4">
    <source>
        <dbReference type="Google" id="ProtNLM"/>
    </source>
</evidence>
<keyword evidence="3" id="KW-1185">Reference proteome</keyword>
<comment type="caution">
    <text evidence="2">The sequence shown here is derived from an EMBL/GenBank/DDBJ whole genome shotgun (WGS) entry which is preliminary data.</text>
</comment>
<evidence type="ECO:0000256" key="1">
    <source>
        <dbReference type="SAM" id="MobiDB-lite"/>
    </source>
</evidence>
<gene>
    <name evidence="2" type="ORF">AAFC00_003514</name>
</gene>
<protein>
    <recommendedName>
        <fullName evidence="4">Pal1-like protein</fullName>
    </recommendedName>
</protein>
<feature type="compositionally biased region" description="Low complexity" evidence="1">
    <location>
        <begin position="128"/>
        <end position="141"/>
    </location>
</feature>
<feature type="region of interest" description="Disordered" evidence="1">
    <location>
        <begin position="128"/>
        <end position="149"/>
    </location>
</feature>
<dbReference type="Proteomes" id="UP001562354">
    <property type="component" value="Unassembled WGS sequence"/>
</dbReference>
<evidence type="ECO:0000313" key="2">
    <source>
        <dbReference type="EMBL" id="KAL1304532.1"/>
    </source>
</evidence>
<accession>A0ABR3PEE8</accession>
<organism evidence="2 3">
    <name type="scientific">Neodothiora populina</name>
    <dbReference type="NCBI Taxonomy" id="2781224"/>
    <lineage>
        <taxon>Eukaryota</taxon>
        <taxon>Fungi</taxon>
        <taxon>Dikarya</taxon>
        <taxon>Ascomycota</taxon>
        <taxon>Pezizomycotina</taxon>
        <taxon>Dothideomycetes</taxon>
        <taxon>Dothideomycetidae</taxon>
        <taxon>Dothideales</taxon>
        <taxon>Dothioraceae</taxon>
        <taxon>Neodothiora</taxon>
    </lineage>
</organism>
<dbReference type="RefSeq" id="XP_069200807.1">
    <property type="nucleotide sequence ID" value="XM_069342994.1"/>
</dbReference>
<evidence type="ECO:0000313" key="3">
    <source>
        <dbReference type="Proteomes" id="UP001562354"/>
    </source>
</evidence>
<reference evidence="2 3" key="1">
    <citation type="submission" date="2024-07" db="EMBL/GenBank/DDBJ databases">
        <title>Draft sequence of the Neodothiora populina.</title>
        <authorList>
            <person name="Drown D.D."/>
            <person name="Schuette U.S."/>
            <person name="Buechlein A.B."/>
            <person name="Rusch D.R."/>
            <person name="Winton L.W."/>
            <person name="Adams G.A."/>
        </authorList>
    </citation>
    <scope>NUCLEOTIDE SEQUENCE [LARGE SCALE GENOMIC DNA]</scope>
    <source>
        <strain evidence="2 3">CPC 39397</strain>
    </source>
</reference>
<proteinExistence type="predicted"/>
<dbReference type="GeneID" id="95977215"/>
<feature type="region of interest" description="Disordered" evidence="1">
    <location>
        <begin position="217"/>
        <end position="253"/>
    </location>
</feature>
<name>A0ABR3PEE8_9PEZI</name>